<keyword evidence="1" id="KW-0808">Transferase</keyword>
<protein>
    <submittedName>
        <fullName evidence="1">Serine/threonine protein kinase</fullName>
    </submittedName>
</protein>
<dbReference type="EMBL" id="BONG01000004">
    <property type="protein sequence ID" value="GIF87448.1"/>
    <property type="molecule type" value="Genomic_DNA"/>
</dbReference>
<proteinExistence type="predicted"/>
<evidence type="ECO:0000313" key="2">
    <source>
        <dbReference type="Proteomes" id="UP000619293"/>
    </source>
</evidence>
<dbReference type="SUPFAM" id="SSF56112">
    <property type="entry name" value="Protein kinase-like (PK-like)"/>
    <property type="match status" value="1"/>
</dbReference>
<organism evidence="1 2">
    <name type="scientific">Catellatospora chokoriensis</name>
    <dbReference type="NCBI Taxonomy" id="310353"/>
    <lineage>
        <taxon>Bacteria</taxon>
        <taxon>Bacillati</taxon>
        <taxon>Actinomycetota</taxon>
        <taxon>Actinomycetes</taxon>
        <taxon>Micromonosporales</taxon>
        <taxon>Micromonosporaceae</taxon>
        <taxon>Catellatospora</taxon>
    </lineage>
</organism>
<reference evidence="1 2" key="1">
    <citation type="submission" date="2021-01" db="EMBL/GenBank/DDBJ databases">
        <title>Whole genome shotgun sequence of Catellatospora chokoriensis NBRC 107358.</title>
        <authorList>
            <person name="Komaki H."/>
            <person name="Tamura T."/>
        </authorList>
    </citation>
    <scope>NUCLEOTIDE SEQUENCE [LARGE SCALE GENOMIC DNA]</scope>
    <source>
        <strain evidence="1 2">NBRC 107358</strain>
    </source>
</reference>
<gene>
    <name evidence="1" type="ORF">Cch02nite_08920</name>
</gene>
<name>A0A8J3NPR1_9ACTN</name>
<evidence type="ECO:0000313" key="1">
    <source>
        <dbReference type="EMBL" id="GIF87448.1"/>
    </source>
</evidence>
<dbReference type="GO" id="GO:0004674">
    <property type="term" value="F:protein serine/threonine kinase activity"/>
    <property type="evidence" value="ECO:0007669"/>
    <property type="project" value="UniProtKB-KW"/>
</dbReference>
<dbReference type="InterPro" id="IPR011009">
    <property type="entry name" value="Kinase-like_dom_sf"/>
</dbReference>
<keyword evidence="1" id="KW-0418">Kinase</keyword>
<sequence>MRHSWPVRHARPGRAGYPIDAADTVPYRRDMPRPPIPTPVDSDLPAWIDALGTRFATFELQGSGCVSYGVATPTGRRFVKTFQAGHDSLRRALAVHGAVAHEAIAAPVGAFRLRSGEHALVYPWLDGGVLYPADPRGAAVRTDPDGAMARFRALPLDRVEAALDAVLDAHVAVAAAGFVAVDFYDGCLLYDFAASRMHVVDVDEYRPGPFTLEAARLPGSTRFMAPEEFRRGAVIDERTTVFNLGRTLRLLLDAGDVEAAWRGSDRQTAVITTATDARPEHRHVTVAELAGAWRAATAPA</sequence>
<dbReference type="Proteomes" id="UP000619293">
    <property type="component" value="Unassembled WGS sequence"/>
</dbReference>
<accession>A0A8J3NPR1</accession>
<comment type="caution">
    <text evidence="1">The sequence shown here is derived from an EMBL/GenBank/DDBJ whole genome shotgun (WGS) entry which is preliminary data.</text>
</comment>
<dbReference type="AlphaFoldDB" id="A0A8J3NPR1"/>
<keyword evidence="2" id="KW-1185">Reference proteome</keyword>
<keyword evidence="1" id="KW-0723">Serine/threonine-protein kinase</keyword>